<dbReference type="InterPro" id="IPR019560">
    <property type="entry name" value="Mitochondrial_18_kDa_protein"/>
</dbReference>
<dbReference type="PANTHER" id="PTHR11001">
    <property type="entry name" value="MITOCHONDRIAL FISSION PROCESS PROTEIN 1"/>
    <property type="match status" value="1"/>
</dbReference>
<dbReference type="OrthoDB" id="424969at2759"/>
<dbReference type="EMBL" id="CAACVR010000014">
    <property type="protein sequence ID" value="VEU21941.1"/>
    <property type="molecule type" value="Genomic_DNA"/>
</dbReference>
<evidence type="ECO:0000256" key="4">
    <source>
        <dbReference type="SAM" id="MobiDB-lite"/>
    </source>
</evidence>
<evidence type="ECO:0000256" key="2">
    <source>
        <dbReference type="ARBA" id="ARBA00017835"/>
    </source>
</evidence>
<protein>
    <recommendedName>
        <fullName evidence="2">Mitochondrial fission process protein 1</fullName>
    </recommendedName>
    <alternativeName>
        <fullName evidence="3">Mitochondrial 18 kDa protein</fullName>
    </alternativeName>
</protein>
<gene>
    <name evidence="5" type="ORF">BRENAR_LOCUS2673</name>
</gene>
<dbReference type="Proteomes" id="UP000290900">
    <property type="component" value="Unassembled WGS sequence"/>
</dbReference>
<evidence type="ECO:0000313" key="6">
    <source>
        <dbReference type="Proteomes" id="UP000290900"/>
    </source>
</evidence>
<dbReference type="InParanoid" id="A0A448YM19"/>
<sequence length="210" mass="23456">MTKSNTEIQLEEIQESSDPHRDATSTDSALRYSAYANRIRQIFLAAQRYVAYTSDIGESFRPVAHPRLVTLGYGISWAYVLGDVSYETWRARLRQEGSYYPGLKPWDAKPPPNLQAAAQYDDFDWKVVGVKRALFQSIASMGLPALTIHSTVRYTAGLFKNATNATVRSMGPVGCGLAVVPLLPYIFDKPVEHGIDYLFDSFVPKAVKLE</sequence>
<accession>A0A448YM19</accession>
<keyword evidence="6" id="KW-1185">Reference proteome</keyword>
<evidence type="ECO:0000256" key="1">
    <source>
        <dbReference type="ARBA" id="ARBA00009224"/>
    </source>
</evidence>
<dbReference type="PANTHER" id="PTHR11001:SF2">
    <property type="entry name" value="MITOCHONDRIAL FISSION PROCESS PROTEIN 1"/>
    <property type="match status" value="1"/>
</dbReference>
<dbReference type="GO" id="GO:0000266">
    <property type="term" value="P:mitochondrial fission"/>
    <property type="evidence" value="ECO:0007669"/>
    <property type="project" value="TreeGrafter"/>
</dbReference>
<proteinExistence type="inferred from homology"/>
<name>A0A448YM19_BRENA</name>
<organism evidence="5 6">
    <name type="scientific">Brettanomyces naardenensis</name>
    <name type="common">Yeast</name>
    <dbReference type="NCBI Taxonomy" id="13370"/>
    <lineage>
        <taxon>Eukaryota</taxon>
        <taxon>Fungi</taxon>
        <taxon>Dikarya</taxon>
        <taxon>Ascomycota</taxon>
        <taxon>Saccharomycotina</taxon>
        <taxon>Pichiomycetes</taxon>
        <taxon>Pichiales</taxon>
        <taxon>Pichiaceae</taxon>
        <taxon>Brettanomyces</taxon>
    </lineage>
</organism>
<feature type="region of interest" description="Disordered" evidence="4">
    <location>
        <begin position="1"/>
        <end position="26"/>
    </location>
</feature>
<dbReference type="AlphaFoldDB" id="A0A448YM19"/>
<dbReference type="GO" id="GO:0005739">
    <property type="term" value="C:mitochondrion"/>
    <property type="evidence" value="ECO:0007669"/>
    <property type="project" value="TreeGrafter"/>
</dbReference>
<evidence type="ECO:0000313" key="5">
    <source>
        <dbReference type="EMBL" id="VEU21941.1"/>
    </source>
</evidence>
<reference evidence="5 6" key="1">
    <citation type="submission" date="2018-12" db="EMBL/GenBank/DDBJ databases">
        <authorList>
            <person name="Tiukova I."/>
            <person name="Dainat J."/>
        </authorList>
    </citation>
    <scope>NUCLEOTIDE SEQUENCE [LARGE SCALE GENOMIC DNA]</scope>
</reference>
<comment type="similarity">
    <text evidence="1">Belongs to the MTFP1 family.</text>
</comment>
<evidence type="ECO:0000256" key="3">
    <source>
        <dbReference type="ARBA" id="ARBA00029631"/>
    </source>
</evidence>
<dbReference type="Pfam" id="PF10558">
    <property type="entry name" value="MTP18"/>
    <property type="match status" value="1"/>
</dbReference>